<sequence length="76" mass="8788">MRTPTLDHVRTRLLVRLSNDDSSMKTISFGLYCVISIRKAARFSQFLSFAAFVTFFKVYPEVCRAREMVDSQTSML</sequence>
<reference evidence="2 3" key="1">
    <citation type="submission" date="2014-04" db="EMBL/GenBank/DDBJ databases">
        <authorList>
            <consortium name="DOE Joint Genome Institute"/>
            <person name="Kuo A."/>
            <person name="Zuccaro A."/>
            <person name="Kohler A."/>
            <person name="Nagy L.G."/>
            <person name="Floudas D."/>
            <person name="Copeland A."/>
            <person name="Barry K.W."/>
            <person name="Cichocki N."/>
            <person name="Veneault-Fourrey C."/>
            <person name="LaButti K."/>
            <person name="Lindquist E.A."/>
            <person name="Lipzen A."/>
            <person name="Lundell T."/>
            <person name="Morin E."/>
            <person name="Murat C."/>
            <person name="Sun H."/>
            <person name="Tunlid A."/>
            <person name="Henrissat B."/>
            <person name="Grigoriev I.V."/>
            <person name="Hibbett D.S."/>
            <person name="Martin F."/>
            <person name="Nordberg H.P."/>
            <person name="Cantor M.N."/>
            <person name="Hua S.X."/>
        </authorList>
    </citation>
    <scope>NUCLEOTIDE SEQUENCE [LARGE SCALE GENOMIC DNA]</scope>
    <source>
        <strain evidence="2 3">MAFF 305830</strain>
    </source>
</reference>
<proteinExistence type="predicted"/>
<dbReference type="Proteomes" id="UP000054097">
    <property type="component" value="Unassembled WGS sequence"/>
</dbReference>
<dbReference type="EMBL" id="KN824363">
    <property type="protein sequence ID" value="KIM22127.1"/>
    <property type="molecule type" value="Genomic_DNA"/>
</dbReference>
<name>A0A0C2WXU9_SERVB</name>
<dbReference type="EMBL" id="KN824368">
    <property type="protein sequence ID" value="KIM21901.1"/>
    <property type="molecule type" value="Genomic_DNA"/>
</dbReference>
<reference evidence="2" key="3">
    <citation type="submission" date="2015-02" db="EMBL/GenBank/DDBJ databases">
        <title>Evolutionary Origins and Diversification of the Mycorrhizal Mutualists.</title>
        <authorList>
            <consortium name="DOE Joint Genome Institute"/>
            <consortium name="Mycorrhizal Genomics Consortium"/>
            <person name="Kohler A."/>
            <person name="Kuo A."/>
            <person name="Nagy L.G."/>
            <person name="Floudas D."/>
            <person name="Copeland A."/>
            <person name="Barry K.W."/>
            <person name="Cichocki N."/>
            <person name="Veneault-Fourrey C."/>
            <person name="LaButti K."/>
            <person name="Lindquist E.A."/>
            <person name="Lipzen A."/>
            <person name="Lundell T."/>
            <person name="Morin E."/>
            <person name="Murat C."/>
            <person name="Riley R."/>
            <person name="Ohm R."/>
            <person name="Sun H."/>
            <person name="Tunlid A."/>
            <person name="Henrissat B."/>
            <person name="Grigoriev I.V."/>
            <person name="Hibbett D.S."/>
            <person name="Martin F."/>
        </authorList>
    </citation>
    <scope>NUCLEOTIDE SEQUENCE</scope>
    <source>
        <strain evidence="2">MAFF 305830</strain>
    </source>
</reference>
<reference evidence="3" key="2">
    <citation type="submission" date="2015-01" db="EMBL/GenBank/DDBJ databases">
        <title>Evolutionary Origins and Diversification of the Mycorrhizal Mutualists.</title>
        <authorList>
            <consortium name="DOE Joint Genome Institute"/>
            <consortium name="Mycorrhizal Genomics Consortium"/>
            <person name="Kohler A."/>
            <person name="Kuo A."/>
            <person name="Nagy L.G."/>
            <person name="Floudas D."/>
            <person name="Copeland A."/>
            <person name="Barry K.W."/>
            <person name="Cichocki N."/>
            <person name="Veneault-Fourrey C."/>
            <person name="LaButti K."/>
            <person name="Lindquist E.A."/>
            <person name="Lipzen A."/>
            <person name="Lundell T."/>
            <person name="Morin E."/>
            <person name="Murat C."/>
            <person name="Riley R."/>
            <person name="Ohm R."/>
            <person name="Sun H."/>
            <person name="Tunlid A."/>
            <person name="Henrissat B."/>
            <person name="Grigoriev I.V."/>
            <person name="Hibbett D.S."/>
            <person name="Martin F."/>
        </authorList>
    </citation>
    <scope>NUCLEOTIDE SEQUENCE [LARGE SCALE GENOMIC DNA]</scope>
    <source>
        <strain evidence="3">MAFF 305830</strain>
    </source>
</reference>
<evidence type="ECO:0000313" key="2">
    <source>
        <dbReference type="EMBL" id="KIM22127.1"/>
    </source>
</evidence>
<evidence type="ECO:0000313" key="3">
    <source>
        <dbReference type="Proteomes" id="UP000054097"/>
    </source>
</evidence>
<dbReference type="HOGENOM" id="CLU_2656027_0_0_1"/>
<dbReference type="AlphaFoldDB" id="A0A0C2WXU9"/>
<evidence type="ECO:0000313" key="1">
    <source>
        <dbReference type="EMBL" id="KIM21901.1"/>
    </source>
</evidence>
<keyword evidence="3" id="KW-1185">Reference proteome</keyword>
<accession>A0A0C2WXU9</accession>
<protein>
    <submittedName>
        <fullName evidence="2">Uncharacterized protein</fullName>
    </submittedName>
</protein>
<gene>
    <name evidence="2" type="ORF">M408DRAFT_293623</name>
    <name evidence="1" type="ORF">M408DRAFT_299029</name>
</gene>
<organism evidence="2 3">
    <name type="scientific">Serendipita vermifera MAFF 305830</name>
    <dbReference type="NCBI Taxonomy" id="933852"/>
    <lineage>
        <taxon>Eukaryota</taxon>
        <taxon>Fungi</taxon>
        <taxon>Dikarya</taxon>
        <taxon>Basidiomycota</taxon>
        <taxon>Agaricomycotina</taxon>
        <taxon>Agaricomycetes</taxon>
        <taxon>Sebacinales</taxon>
        <taxon>Serendipitaceae</taxon>
        <taxon>Serendipita</taxon>
    </lineage>
</organism>